<feature type="transmembrane region" description="Helical" evidence="2">
    <location>
        <begin position="330"/>
        <end position="349"/>
    </location>
</feature>
<organism evidence="3 4">
    <name type="scientific">Dermatophagoides pteronyssinus</name>
    <name type="common">European house dust mite</name>
    <dbReference type="NCBI Taxonomy" id="6956"/>
    <lineage>
        <taxon>Eukaryota</taxon>
        <taxon>Metazoa</taxon>
        <taxon>Ecdysozoa</taxon>
        <taxon>Arthropoda</taxon>
        <taxon>Chelicerata</taxon>
        <taxon>Arachnida</taxon>
        <taxon>Acari</taxon>
        <taxon>Acariformes</taxon>
        <taxon>Sarcoptiformes</taxon>
        <taxon>Astigmata</taxon>
        <taxon>Psoroptidia</taxon>
        <taxon>Analgoidea</taxon>
        <taxon>Pyroglyphidae</taxon>
        <taxon>Dermatophagoidinae</taxon>
        <taxon>Dermatophagoides</taxon>
    </lineage>
</organism>
<feature type="transmembrane region" description="Helical" evidence="2">
    <location>
        <begin position="243"/>
        <end position="265"/>
    </location>
</feature>
<name>A0ABQ8IUD2_DERPT</name>
<evidence type="ECO:0000256" key="2">
    <source>
        <dbReference type="SAM" id="Phobius"/>
    </source>
</evidence>
<feature type="transmembrane region" description="Helical" evidence="2">
    <location>
        <begin position="487"/>
        <end position="508"/>
    </location>
</feature>
<feature type="region of interest" description="Disordered" evidence="1">
    <location>
        <begin position="585"/>
        <end position="634"/>
    </location>
</feature>
<keyword evidence="2" id="KW-0472">Membrane</keyword>
<evidence type="ECO:0000256" key="1">
    <source>
        <dbReference type="SAM" id="MobiDB-lite"/>
    </source>
</evidence>
<feature type="transmembrane region" description="Helical" evidence="2">
    <location>
        <begin position="361"/>
        <end position="384"/>
    </location>
</feature>
<feature type="transmembrane region" description="Helical" evidence="2">
    <location>
        <begin position="65"/>
        <end position="86"/>
    </location>
</feature>
<feature type="transmembrane region" description="Helical" evidence="2">
    <location>
        <begin position="123"/>
        <end position="141"/>
    </location>
</feature>
<feature type="region of interest" description="Disordered" evidence="1">
    <location>
        <begin position="179"/>
        <end position="202"/>
    </location>
</feature>
<keyword evidence="2" id="KW-1133">Transmembrane helix</keyword>
<feature type="transmembrane region" description="Helical" evidence="2">
    <location>
        <begin position="545"/>
        <end position="565"/>
    </location>
</feature>
<proteinExistence type="predicted"/>
<feature type="transmembrane region" description="Helical" evidence="2">
    <location>
        <begin position="15"/>
        <end position="37"/>
    </location>
</feature>
<feature type="transmembrane region" description="Helical" evidence="2">
    <location>
        <begin position="514"/>
        <end position="533"/>
    </location>
</feature>
<gene>
    <name evidence="3" type="ORF">DERP_009510</name>
</gene>
<comment type="caution">
    <text evidence="3">The sequence shown here is derived from an EMBL/GenBank/DDBJ whole genome shotgun (WGS) entry which is preliminary data.</text>
</comment>
<feature type="transmembrane region" description="Helical" evidence="2">
    <location>
        <begin position="640"/>
        <end position="662"/>
    </location>
</feature>
<feature type="transmembrane region" description="Helical" evidence="2">
    <location>
        <begin position="446"/>
        <end position="466"/>
    </location>
</feature>
<feature type="compositionally biased region" description="Polar residues" evidence="1">
    <location>
        <begin position="791"/>
        <end position="805"/>
    </location>
</feature>
<feature type="transmembrane region" description="Helical" evidence="2">
    <location>
        <begin position="302"/>
        <end position="318"/>
    </location>
</feature>
<accession>A0ABQ8IUD2</accession>
<evidence type="ECO:0000313" key="4">
    <source>
        <dbReference type="Proteomes" id="UP000887458"/>
    </source>
</evidence>
<feature type="transmembrane region" description="Helical" evidence="2">
    <location>
        <begin position="674"/>
        <end position="695"/>
    </location>
</feature>
<reference evidence="3 4" key="2">
    <citation type="journal article" date="2022" name="Mol. Biol. Evol.">
        <title>Comparative Genomics Reveals Insights into the Divergent Evolution of Astigmatic Mites and Household Pest Adaptations.</title>
        <authorList>
            <person name="Xiong Q."/>
            <person name="Wan A.T."/>
            <person name="Liu X."/>
            <person name="Fung C.S."/>
            <person name="Xiao X."/>
            <person name="Malainual N."/>
            <person name="Hou J."/>
            <person name="Wang L."/>
            <person name="Wang M."/>
            <person name="Yang K.Y."/>
            <person name="Cui Y."/>
            <person name="Leung E.L."/>
            <person name="Nong W."/>
            <person name="Shin S.K."/>
            <person name="Au S.W."/>
            <person name="Jeong K.Y."/>
            <person name="Chew F.T."/>
            <person name="Hui J.H."/>
            <person name="Leung T.F."/>
            <person name="Tungtrongchitr A."/>
            <person name="Zhong N."/>
            <person name="Liu Z."/>
            <person name="Tsui S.K."/>
        </authorList>
    </citation>
    <scope>NUCLEOTIDE SEQUENCE [LARGE SCALE GENOMIC DNA]</scope>
    <source>
        <strain evidence="3">Derp</strain>
    </source>
</reference>
<dbReference type="EMBL" id="NJHN03000117">
    <property type="protein sequence ID" value="KAH9413911.1"/>
    <property type="molecule type" value="Genomic_DNA"/>
</dbReference>
<feature type="transmembrane region" description="Helical" evidence="2">
    <location>
        <begin position="418"/>
        <end position="434"/>
    </location>
</feature>
<feature type="transmembrane region" description="Helical" evidence="2">
    <location>
        <begin position="92"/>
        <end position="111"/>
    </location>
</feature>
<protein>
    <submittedName>
        <fullName evidence="3">Uncharacterized protein</fullName>
    </submittedName>
</protein>
<feature type="transmembrane region" description="Helical" evidence="2">
    <location>
        <begin position="725"/>
        <end position="745"/>
    </location>
</feature>
<reference evidence="3 4" key="1">
    <citation type="journal article" date="2018" name="J. Allergy Clin. Immunol.">
        <title>High-quality assembly of Dermatophagoides pteronyssinus genome and transcriptome reveals a wide range of novel allergens.</title>
        <authorList>
            <person name="Liu X.Y."/>
            <person name="Yang K.Y."/>
            <person name="Wang M.Q."/>
            <person name="Kwok J.S."/>
            <person name="Zeng X."/>
            <person name="Yang Z."/>
            <person name="Xiao X.J."/>
            <person name="Lau C.P."/>
            <person name="Li Y."/>
            <person name="Huang Z.M."/>
            <person name="Ba J.G."/>
            <person name="Yim A.K."/>
            <person name="Ouyang C.Y."/>
            <person name="Ngai S.M."/>
            <person name="Chan T.F."/>
            <person name="Leung E.L."/>
            <person name="Liu L."/>
            <person name="Liu Z.G."/>
            <person name="Tsui S.K."/>
        </authorList>
    </citation>
    <scope>NUCLEOTIDE SEQUENCE [LARGE SCALE GENOMIC DNA]</scope>
    <source>
        <strain evidence="3">Derp</strain>
    </source>
</reference>
<dbReference type="Proteomes" id="UP000887458">
    <property type="component" value="Unassembled WGS sequence"/>
</dbReference>
<feature type="transmembrane region" description="Helical" evidence="2">
    <location>
        <begin position="701"/>
        <end position="720"/>
    </location>
</feature>
<sequence length="805" mass="90371">MSTTNSGFLFKKWTVIILCSFVLIAKIIVTSLILMNFTKYIRQKAKQEQIKYMSKEYENKLKKETILTVIIPDIVTILFILIGLIGAIREHFYLSLAFCLLFLLSVIRSIIDFINDPAHWWEFILILLLMIIDILFVYDLYRNQQSSSSKSIAKTIRSSGNYDKINFIMGKLDNKITVASSNNNDNSSSTKKSSKKSSKEKDNYSGVTSAAATVRKNEYLALLTIINKNQYNMVLPFYDYRRWIIIVLISFLFILKLIITIDSLTDIGKEKQETFEIVKKIFFELLGCGILLLGLVGAIKENFFLSLSFCLLLVYLVIKDSIEHNNHWHLIAGLGVLLLIDISFVYDLYGKQSAARSINVIIVLITFLFILKLILTIGSIVHIVQEKKETFEIFEENFPDLLGCGILLLGSIGALKENFFLSLSFCLLFIFLIIEDSIKYNDHWSIIAGLGVLLLIDISFVYDLYGYDLYGKQSAARSITVSNKTSVIIKELGIGVIVCAILFSGLIGAIIEHLWYSLAFCLLFIVLIVKRFIMPRNQDPINYPLMAVMSIFALIDISFVIDLWGGNNKSSTPNYLIPVIIKHSGKNTDDQSGKSSKNSGKNSDDQSGKSSKNSGKNSDDQSGKSSKNSGKNTDDQSGKIIVMCIYFIVSRVLGIITILSVTSDAKDDKANGRFNIQWYGIQLIKCAVSLVGLYGAIKEHLWFSLTFCLFFLYTGIRAIIDNSKLLYLLSIILTFLLLIDISFVIDLFRHYYSSSSSTKISIRTTISGKDSGKDSVKNSVKNDKFSKKTSTKNSGASSAPSSAQD</sequence>
<feature type="region of interest" description="Disordered" evidence="1">
    <location>
        <begin position="766"/>
        <end position="805"/>
    </location>
</feature>
<keyword evidence="2" id="KW-0812">Transmembrane</keyword>
<feature type="compositionally biased region" description="Low complexity" evidence="1">
    <location>
        <begin position="180"/>
        <end position="191"/>
    </location>
</feature>
<keyword evidence="4" id="KW-1185">Reference proteome</keyword>
<evidence type="ECO:0000313" key="3">
    <source>
        <dbReference type="EMBL" id="KAH9413911.1"/>
    </source>
</evidence>
<feature type="transmembrane region" description="Helical" evidence="2">
    <location>
        <begin position="277"/>
        <end position="296"/>
    </location>
</feature>
<feature type="compositionally biased region" description="Basic and acidic residues" evidence="1">
    <location>
        <begin position="770"/>
        <end position="786"/>
    </location>
</feature>